<keyword evidence="5" id="KW-0808">Transferase</keyword>
<sequence length="240" mass="25242">MTSATGPGDPIGQPRPTGPSSWLPQGAEGATATRRTTAVPAGPGSPGAAPAGTPHAEHAHLAPPPAPRRRGRTWAVVVLAVLLAAVTALSTYLWIRTVRYEEYAADIEQQARDIGTELATLRAEHEGTVGELTAVNEQLTTAQERITQLADEKAQVGDDREVQRQLVDYQARISQAAANVASALSTCIDAQNQLITYLEDAASYDPADLERFKGDVQGVCKAATDANAELQRQLAAGATG</sequence>
<keyword evidence="3" id="KW-0472">Membrane</keyword>
<dbReference type="EMBL" id="JACHDN010000001">
    <property type="protein sequence ID" value="MBB5474452.1"/>
    <property type="molecule type" value="Genomic_DNA"/>
</dbReference>
<name>A0A511FAM9_9CELL</name>
<feature type="coiled-coil region" evidence="1">
    <location>
        <begin position="104"/>
        <end position="152"/>
    </location>
</feature>
<evidence type="ECO:0000256" key="1">
    <source>
        <dbReference type="SAM" id="Coils"/>
    </source>
</evidence>
<organism evidence="4 6">
    <name type="scientific">Cellulomonas hominis</name>
    <dbReference type="NCBI Taxonomy" id="156981"/>
    <lineage>
        <taxon>Bacteria</taxon>
        <taxon>Bacillati</taxon>
        <taxon>Actinomycetota</taxon>
        <taxon>Actinomycetes</taxon>
        <taxon>Micrococcales</taxon>
        <taxon>Cellulomonadaceae</taxon>
        <taxon>Cellulomonas</taxon>
    </lineage>
</organism>
<reference evidence="4 6" key="1">
    <citation type="submission" date="2019-07" db="EMBL/GenBank/DDBJ databases">
        <title>Whole genome shotgun sequence of Cellulomonas hominis NBRC 16055.</title>
        <authorList>
            <person name="Hosoyama A."/>
            <person name="Uohara A."/>
            <person name="Ohji S."/>
            <person name="Ichikawa N."/>
        </authorList>
    </citation>
    <scope>NUCLEOTIDE SEQUENCE [LARGE SCALE GENOMIC DNA]</scope>
    <source>
        <strain evidence="4 6">NBRC 16055</strain>
    </source>
</reference>
<feature type="region of interest" description="Disordered" evidence="2">
    <location>
        <begin position="1"/>
        <end position="69"/>
    </location>
</feature>
<dbReference type="EMBL" id="BJVQ01000014">
    <property type="protein sequence ID" value="GEL46319.1"/>
    <property type="molecule type" value="Genomic_DNA"/>
</dbReference>
<evidence type="ECO:0000313" key="6">
    <source>
        <dbReference type="Proteomes" id="UP000321723"/>
    </source>
</evidence>
<evidence type="ECO:0000256" key="3">
    <source>
        <dbReference type="SAM" id="Phobius"/>
    </source>
</evidence>
<reference evidence="5 7" key="2">
    <citation type="submission" date="2020-08" db="EMBL/GenBank/DDBJ databases">
        <title>Sequencing the genomes of 1000 actinobacteria strains.</title>
        <authorList>
            <person name="Klenk H.-P."/>
        </authorList>
    </citation>
    <scope>NUCLEOTIDE SEQUENCE [LARGE SCALE GENOMIC DNA]</scope>
    <source>
        <strain evidence="5 7">DSM 9581</strain>
    </source>
</reference>
<keyword evidence="5" id="KW-0418">Kinase</keyword>
<keyword evidence="1" id="KW-0175">Coiled coil</keyword>
<feature type="transmembrane region" description="Helical" evidence="3">
    <location>
        <begin position="74"/>
        <end position="95"/>
    </location>
</feature>
<keyword evidence="6" id="KW-1185">Reference proteome</keyword>
<accession>A0A511FAM9</accession>
<dbReference type="RefSeq" id="WP_221286374.1">
    <property type="nucleotide sequence ID" value="NZ_BJVQ01000014.1"/>
</dbReference>
<evidence type="ECO:0000313" key="7">
    <source>
        <dbReference type="Proteomes" id="UP000564629"/>
    </source>
</evidence>
<dbReference type="Proteomes" id="UP000564629">
    <property type="component" value="Unassembled WGS sequence"/>
</dbReference>
<keyword evidence="3" id="KW-0812">Transmembrane</keyword>
<proteinExistence type="predicted"/>
<evidence type="ECO:0000256" key="2">
    <source>
        <dbReference type="SAM" id="MobiDB-lite"/>
    </source>
</evidence>
<protein>
    <submittedName>
        <fullName evidence="5">Signal transduction histidine kinase</fullName>
    </submittedName>
</protein>
<keyword evidence="3" id="KW-1133">Transmembrane helix</keyword>
<comment type="caution">
    <text evidence="4">The sequence shown here is derived from an EMBL/GenBank/DDBJ whole genome shotgun (WGS) entry which is preliminary data.</text>
</comment>
<gene>
    <name evidence="4" type="ORF">CHO01_14350</name>
    <name evidence="5" type="ORF">HNR08_003188</name>
</gene>
<dbReference type="AlphaFoldDB" id="A0A511FAM9"/>
<feature type="compositionally biased region" description="Low complexity" evidence="2">
    <location>
        <begin position="26"/>
        <end position="54"/>
    </location>
</feature>
<dbReference type="Proteomes" id="UP000321723">
    <property type="component" value="Unassembled WGS sequence"/>
</dbReference>
<evidence type="ECO:0000313" key="4">
    <source>
        <dbReference type="EMBL" id="GEL46319.1"/>
    </source>
</evidence>
<evidence type="ECO:0000313" key="5">
    <source>
        <dbReference type="EMBL" id="MBB5474452.1"/>
    </source>
</evidence>
<dbReference type="GO" id="GO:0016301">
    <property type="term" value="F:kinase activity"/>
    <property type="evidence" value="ECO:0007669"/>
    <property type="project" value="UniProtKB-KW"/>
</dbReference>